<dbReference type="PANTHER" id="PTHR47053">
    <property type="entry name" value="MUREIN DD-ENDOPEPTIDASE MEPH-RELATED"/>
    <property type="match status" value="1"/>
</dbReference>
<evidence type="ECO:0000256" key="4">
    <source>
        <dbReference type="ARBA" id="ARBA00022807"/>
    </source>
</evidence>
<keyword evidence="7" id="KW-0732">Signal</keyword>
<dbReference type="EMBL" id="VFQC01000001">
    <property type="protein sequence ID" value="TQN32018.1"/>
    <property type="molecule type" value="Genomic_DNA"/>
</dbReference>
<name>A0A543NJM9_9ACTN</name>
<feature type="compositionally biased region" description="Acidic residues" evidence="6">
    <location>
        <begin position="181"/>
        <end position="205"/>
    </location>
</feature>
<gene>
    <name evidence="9" type="ORF">FHX37_1943</name>
</gene>
<comment type="caution">
    <text evidence="9">The sequence shown here is derived from an EMBL/GenBank/DDBJ whole genome shotgun (WGS) entry which is preliminary data.</text>
</comment>
<keyword evidence="5" id="KW-0175">Coiled coil</keyword>
<sequence length="331" mass="35922">MASSGGRRTAHRFAAGIGAVAAGSLIVPSGVAHADPDPSQEEVEDRIDELNDEAGRLVDEYNQAKEDYDAAKKKADELEDDVGDEQDRYEELQDKVAEFASAAYKSTELDATSTVLSVEEPDDLLDQSADLGYLSESQKKELDDFSESSERLFKLKEEADSALEDAKDKKEEIEDKKDEVEDKIDEQESLLEEFPDADPAGEGDTEGGSYEGSASGDARTALDFAYAQIGKPYVYGGAGPDGYDCSGLTMRAWEAAGVDLPRTTYTQAEVGNRVSRGQLQPGDLVFFDGLGHMGMYAGNDQMVHAPRTGKNVQVVSMAGHWDSKFQFGVRP</sequence>
<evidence type="ECO:0000313" key="10">
    <source>
        <dbReference type="Proteomes" id="UP000317422"/>
    </source>
</evidence>
<organism evidence="9 10">
    <name type="scientific">Haloactinospora alba</name>
    <dbReference type="NCBI Taxonomy" id="405555"/>
    <lineage>
        <taxon>Bacteria</taxon>
        <taxon>Bacillati</taxon>
        <taxon>Actinomycetota</taxon>
        <taxon>Actinomycetes</taxon>
        <taxon>Streptosporangiales</taxon>
        <taxon>Nocardiopsidaceae</taxon>
        <taxon>Haloactinospora</taxon>
    </lineage>
</organism>
<keyword evidence="2" id="KW-0645">Protease</keyword>
<feature type="domain" description="NlpC/P60" evidence="8">
    <location>
        <begin position="215"/>
        <end position="331"/>
    </location>
</feature>
<dbReference type="PANTHER" id="PTHR47053:SF1">
    <property type="entry name" value="MUREIN DD-ENDOPEPTIDASE MEPH-RELATED"/>
    <property type="match status" value="1"/>
</dbReference>
<comment type="similarity">
    <text evidence="1">Belongs to the peptidase C40 family.</text>
</comment>
<dbReference type="AlphaFoldDB" id="A0A543NJM9"/>
<evidence type="ECO:0000256" key="7">
    <source>
        <dbReference type="SAM" id="SignalP"/>
    </source>
</evidence>
<dbReference type="Pfam" id="PF00877">
    <property type="entry name" value="NLPC_P60"/>
    <property type="match status" value="1"/>
</dbReference>
<evidence type="ECO:0000256" key="5">
    <source>
        <dbReference type="SAM" id="Coils"/>
    </source>
</evidence>
<feature type="chain" id="PRO_5021924362" evidence="7">
    <location>
        <begin position="35"/>
        <end position="331"/>
    </location>
</feature>
<dbReference type="PROSITE" id="PS51935">
    <property type="entry name" value="NLPC_P60"/>
    <property type="match status" value="1"/>
</dbReference>
<dbReference type="InterPro" id="IPR051202">
    <property type="entry name" value="Peptidase_C40"/>
</dbReference>
<evidence type="ECO:0000259" key="8">
    <source>
        <dbReference type="PROSITE" id="PS51935"/>
    </source>
</evidence>
<proteinExistence type="inferred from homology"/>
<dbReference type="Proteomes" id="UP000317422">
    <property type="component" value="Unassembled WGS sequence"/>
</dbReference>
<keyword evidence="10" id="KW-1185">Reference proteome</keyword>
<dbReference type="SUPFAM" id="SSF54001">
    <property type="entry name" value="Cysteine proteinases"/>
    <property type="match status" value="1"/>
</dbReference>
<dbReference type="Gene3D" id="6.10.250.3150">
    <property type="match status" value="1"/>
</dbReference>
<dbReference type="Gene3D" id="3.90.1720.10">
    <property type="entry name" value="endopeptidase domain like (from Nostoc punctiforme)"/>
    <property type="match status" value="1"/>
</dbReference>
<feature type="coiled-coil region" evidence="5">
    <location>
        <begin position="40"/>
        <end position="95"/>
    </location>
</feature>
<feature type="signal peptide" evidence="7">
    <location>
        <begin position="1"/>
        <end position="34"/>
    </location>
</feature>
<reference evidence="9 10" key="1">
    <citation type="submission" date="2019-06" db="EMBL/GenBank/DDBJ databases">
        <title>Sequencing the genomes of 1000 actinobacteria strains.</title>
        <authorList>
            <person name="Klenk H.-P."/>
        </authorList>
    </citation>
    <scope>NUCLEOTIDE SEQUENCE [LARGE SCALE GENOMIC DNA]</scope>
    <source>
        <strain evidence="9 10">DSM 45015</strain>
    </source>
</reference>
<keyword evidence="4" id="KW-0788">Thiol protease</keyword>
<feature type="region of interest" description="Disordered" evidence="6">
    <location>
        <begin position="156"/>
        <end position="215"/>
    </location>
</feature>
<protein>
    <submittedName>
        <fullName evidence="9">NlpC/P60 family protein</fullName>
    </submittedName>
</protein>
<accession>A0A543NJM9</accession>
<evidence type="ECO:0000313" key="9">
    <source>
        <dbReference type="EMBL" id="TQN32018.1"/>
    </source>
</evidence>
<dbReference type="RefSeq" id="WP_141923584.1">
    <property type="nucleotide sequence ID" value="NZ_VFQC01000001.1"/>
</dbReference>
<dbReference type="GO" id="GO:0008234">
    <property type="term" value="F:cysteine-type peptidase activity"/>
    <property type="evidence" value="ECO:0007669"/>
    <property type="project" value="UniProtKB-KW"/>
</dbReference>
<evidence type="ECO:0000256" key="3">
    <source>
        <dbReference type="ARBA" id="ARBA00022801"/>
    </source>
</evidence>
<dbReference type="GO" id="GO:0006508">
    <property type="term" value="P:proteolysis"/>
    <property type="evidence" value="ECO:0007669"/>
    <property type="project" value="UniProtKB-KW"/>
</dbReference>
<feature type="compositionally biased region" description="Basic and acidic residues" evidence="6">
    <location>
        <begin position="156"/>
        <end position="180"/>
    </location>
</feature>
<dbReference type="OrthoDB" id="5244330at2"/>
<evidence type="ECO:0000256" key="6">
    <source>
        <dbReference type="SAM" id="MobiDB-lite"/>
    </source>
</evidence>
<dbReference type="InterPro" id="IPR000064">
    <property type="entry name" value="NLP_P60_dom"/>
</dbReference>
<evidence type="ECO:0000256" key="2">
    <source>
        <dbReference type="ARBA" id="ARBA00022670"/>
    </source>
</evidence>
<dbReference type="InterPro" id="IPR038765">
    <property type="entry name" value="Papain-like_cys_pep_sf"/>
</dbReference>
<evidence type="ECO:0000256" key="1">
    <source>
        <dbReference type="ARBA" id="ARBA00007074"/>
    </source>
</evidence>
<keyword evidence="3" id="KW-0378">Hydrolase</keyword>